<dbReference type="Proteomes" id="UP000006038">
    <property type="component" value="Chromosome 6"/>
</dbReference>
<dbReference type="Gramene" id="OB06G34260.1">
    <property type="protein sequence ID" value="OB06G34260.1"/>
    <property type="gene ID" value="OB06G34260"/>
</dbReference>
<name>J3MHD2_ORYBR</name>
<dbReference type="EnsemblPlants" id="OB06G34260.1">
    <property type="protein sequence ID" value="OB06G34260.1"/>
    <property type="gene ID" value="OB06G34260"/>
</dbReference>
<reference evidence="1" key="2">
    <citation type="submission" date="2013-04" db="UniProtKB">
        <authorList>
            <consortium name="EnsemblPlants"/>
        </authorList>
    </citation>
    <scope>IDENTIFICATION</scope>
</reference>
<sequence>MCGPVLLICNFRTPYVCCFSPYTKSTFYRESIEIDIDDVLYSNGSWFLLREENIISLWNVNTEKRWFVGQVEEIIHQGYFTGNPPSDVTIALAQQHPPKLGKEAVTAIWLRSVKTGGSKGLVKCTYEHRGLNSLAIHQGMVFWLTDSGSLCCVRQKPDLELMIWKGSVRNHGTNFSLVKHFNELYIVNSGSFFPNELAKTYLVIFEGEPLAVETELSGKDVFTVSRQGGFVLPSSQTDDCQLFTGNMIPDVDCAM</sequence>
<keyword evidence="2" id="KW-1185">Reference proteome</keyword>
<dbReference type="OMA" id="WFLIREE"/>
<organism evidence="1">
    <name type="scientific">Oryza brachyantha</name>
    <name type="common">malo sina</name>
    <dbReference type="NCBI Taxonomy" id="4533"/>
    <lineage>
        <taxon>Eukaryota</taxon>
        <taxon>Viridiplantae</taxon>
        <taxon>Streptophyta</taxon>
        <taxon>Embryophyta</taxon>
        <taxon>Tracheophyta</taxon>
        <taxon>Spermatophyta</taxon>
        <taxon>Magnoliopsida</taxon>
        <taxon>Liliopsida</taxon>
        <taxon>Poales</taxon>
        <taxon>Poaceae</taxon>
        <taxon>BOP clade</taxon>
        <taxon>Oryzoideae</taxon>
        <taxon>Oryzeae</taxon>
        <taxon>Oryzinae</taxon>
        <taxon>Oryza</taxon>
    </lineage>
</organism>
<evidence type="ECO:0008006" key="3">
    <source>
        <dbReference type="Google" id="ProtNLM"/>
    </source>
</evidence>
<protein>
    <recommendedName>
        <fullName evidence="3">DUF295 domain-containing protein</fullName>
    </recommendedName>
</protein>
<evidence type="ECO:0000313" key="2">
    <source>
        <dbReference type="Proteomes" id="UP000006038"/>
    </source>
</evidence>
<reference evidence="1" key="1">
    <citation type="journal article" date="2013" name="Nat. Commun.">
        <title>Whole-genome sequencing of Oryza brachyantha reveals mechanisms underlying Oryza genome evolution.</title>
        <authorList>
            <person name="Chen J."/>
            <person name="Huang Q."/>
            <person name="Gao D."/>
            <person name="Wang J."/>
            <person name="Lang Y."/>
            <person name="Liu T."/>
            <person name="Li B."/>
            <person name="Bai Z."/>
            <person name="Luis Goicoechea J."/>
            <person name="Liang C."/>
            <person name="Chen C."/>
            <person name="Zhang W."/>
            <person name="Sun S."/>
            <person name="Liao Y."/>
            <person name="Zhang X."/>
            <person name="Yang L."/>
            <person name="Song C."/>
            <person name="Wang M."/>
            <person name="Shi J."/>
            <person name="Liu G."/>
            <person name="Liu J."/>
            <person name="Zhou H."/>
            <person name="Zhou W."/>
            <person name="Yu Q."/>
            <person name="An N."/>
            <person name="Chen Y."/>
            <person name="Cai Q."/>
            <person name="Wang B."/>
            <person name="Liu B."/>
            <person name="Min J."/>
            <person name="Huang Y."/>
            <person name="Wu H."/>
            <person name="Li Z."/>
            <person name="Zhang Y."/>
            <person name="Yin Y."/>
            <person name="Song W."/>
            <person name="Jiang J."/>
            <person name="Jackson S.A."/>
            <person name="Wing R.A."/>
            <person name="Wang J."/>
            <person name="Chen M."/>
        </authorList>
    </citation>
    <scope>NUCLEOTIDE SEQUENCE [LARGE SCALE GENOMIC DNA]</scope>
    <source>
        <strain evidence="1">cv. IRGC 101232</strain>
    </source>
</reference>
<proteinExistence type="predicted"/>
<dbReference type="AlphaFoldDB" id="J3MHD2"/>
<accession>J3MHD2</accession>
<evidence type="ECO:0000313" key="1">
    <source>
        <dbReference type="EnsemblPlants" id="OB06G34260.1"/>
    </source>
</evidence>
<dbReference type="HOGENOM" id="CLU_1091426_0_0_1"/>